<dbReference type="InterPro" id="IPR018247">
    <property type="entry name" value="EF_Hand_1_Ca_BS"/>
</dbReference>
<dbReference type="InterPro" id="IPR051581">
    <property type="entry name" value="Ca-bind"/>
</dbReference>
<dbReference type="PROSITE" id="PS00018">
    <property type="entry name" value="EF_HAND_1"/>
    <property type="match status" value="3"/>
</dbReference>
<dbReference type="Pfam" id="PF13499">
    <property type="entry name" value="EF-hand_7"/>
    <property type="match status" value="2"/>
</dbReference>
<keyword evidence="3" id="KW-0106">Calcium</keyword>
<dbReference type="OrthoDB" id="191686at2759"/>
<sequence>MKDFKQQSQMQIAMLNYIAENMMSEQDKKKLMEEFQKFDLNKDGQLTKDELLKVYSTMLSSEQAAQEVDTIFKKIDHNGSGRIDYQEFIIATIDQKKYFNREKLLMLFQQIDRDHSGQLSKQEVKKLLRDMQIPKEKLENLQKQLDQNGDGQITQEEFLQIMLQLS</sequence>
<evidence type="ECO:0000256" key="1">
    <source>
        <dbReference type="ARBA" id="ARBA00022723"/>
    </source>
</evidence>
<dbReference type="EMBL" id="CAJJDN010000045">
    <property type="protein sequence ID" value="CAD8083505.1"/>
    <property type="molecule type" value="Genomic_DNA"/>
</dbReference>
<feature type="domain" description="EF-hand" evidence="4">
    <location>
        <begin position="63"/>
        <end position="98"/>
    </location>
</feature>
<feature type="domain" description="EF-hand" evidence="4">
    <location>
        <begin position="133"/>
        <end position="166"/>
    </location>
</feature>
<evidence type="ECO:0000256" key="3">
    <source>
        <dbReference type="ARBA" id="ARBA00022837"/>
    </source>
</evidence>
<gene>
    <name evidence="5" type="ORF">PSON_ATCC_30995.1.T0450119</name>
</gene>
<name>A0A8S1N3B5_9CILI</name>
<evidence type="ECO:0000259" key="4">
    <source>
        <dbReference type="PROSITE" id="PS50222"/>
    </source>
</evidence>
<keyword evidence="2" id="KW-0677">Repeat</keyword>
<dbReference type="PROSITE" id="PS50222">
    <property type="entry name" value="EF_HAND_2"/>
    <property type="match status" value="3"/>
</dbReference>
<evidence type="ECO:0000313" key="6">
    <source>
        <dbReference type="Proteomes" id="UP000692954"/>
    </source>
</evidence>
<feature type="domain" description="EF-hand" evidence="4">
    <location>
        <begin position="26"/>
        <end position="61"/>
    </location>
</feature>
<dbReference type="InterPro" id="IPR002048">
    <property type="entry name" value="EF_hand_dom"/>
</dbReference>
<evidence type="ECO:0000256" key="2">
    <source>
        <dbReference type="ARBA" id="ARBA00022737"/>
    </source>
</evidence>
<dbReference type="PANTHER" id="PTHR34524:SF6">
    <property type="entry name" value="CALCYPHOSINE LIKE"/>
    <property type="match status" value="1"/>
</dbReference>
<dbReference type="PANTHER" id="PTHR34524">
    <property type="entry name" value="CALCYPHOSIN"/>
    <property type="match status" value="1"/>
</dbReference>
<dbReference type="FunFam" id="1.10.238.10:FF:000585">
    <property type="entry name" value="Calcium-dependent protein kinase-a"/>
    <property type="match status" value="1"/>
</dbReference>
<dbReference type="FunFam" id="1.10.238.10:FF:000591">
    <property type="entry name" value="Uncharacterized protein"/>
    <property type="match status" value="1"/>
</dbReference>
<reference evidence="5" key="1">
    <citation type="submission" date="2021-01" db="EMBL/GenBank/DDBJ databases">
        <authorList>
            <consortium name="Genoscope - CEA"/>
            <person name="William W."/>
        </authorList>
    </citation>
    <scope>NUCLEOTIDE SEQUENCE</scope>
</reference>
<accession>A0A8S1N3B5</accession>
<organism evidence="5 6">
    <name type="scientific">Paramecium sonneborni</name>
    <dbReference type="NCBI Taxonomy" id="65129"/>
    <lineage>
        <taxon>Eukaryota</taxon>
        <taxon>Sar</taxon>
        <taxon>Alveolata</taxon>
        <taxon>Ciliophora</taxon>
        <taxon>Intramacronucleata</taxon>
        <taxon>Oligohymenophorea</taxon>
        <taxon>Peniculida</taxon>
        <taxon>Parameciidae</taxon>
        <taxon>Paramecium</taxon>
    </lineage>
</organism>
<keyword evidence="1" id="KW-0479">Metal-binding</keyword>
<dbReference type="AlphaFoldDB" id="A0A8S1N3B5"/>
<evidence type="ECO:0000313" key="5">
    <source>
        <dbReference type="EMBL" id="CAD8083505.1"/>
    </source>
</evidence>
<dbReference type="Proteomes" id="UP000692954">
    <property type="component" value="Unassembled WGS sequence"/>
</dbReference>
<proteinExistence type="predicted"/>
<comment type="caution">
    <text evidence="5">The sequence shown here is derived from an EMBL/GenBank/DDBJ whole genome shotgun (WGS) entry which is preliminary data.</text>
</comment>
<dbReference type="GO" id="GO:0005509">
    <property type="term" value="F:calcium ion binding"/>
    <property type="evidence" value="ECO:0007669"/>
    <property type="project" value="InterPro"/>
</dbReference>
<keyword evidence="6" id="KW-1185">Reference proteome</keyword>
<dbReference type="SMART" id="SM00054">
    <property type="entry name" value="EFh"/>
    <property type="match status" value="4"/>
</dbReference>
<protein>
    <recommendedName>
        <fullName evidence="4">EF-hand domain-containing protein</fullName>
    </recommendedName>
</protein>